<dbReference type="Gene3D" id="3.90.76.10">
    <property type="entry name" value="Dipeptide-binding Protein, Domain 1"/>
    <property type="match status" value="1"/>
</dbReference>
<dbReference type="InterPro" id="IPR039424">
    <property type="entry name" value="SBP_5"/>
</dbReference>
<accession>A0A0M9GGA8</accession>
<evidence type="ECO:0000256" key="4">
    <source>
        <dbReference type="ARBA" id="ARBA00022856"/>
    </source>
</evidence>
<evidence type="ECO:0000256" key="2">
    <source>
        <dbReference type="ARBA" id="ARBA00022448"/>
    </source>
</evidence>
<comment type="caution">
    <text evidence="8">The sequence shown here is derived from an EMBL/GenBank/DDBJ whole genome shotgun (WGS) entry which is preliminary data.</text>
</comment>
<dbReference type="GO" id="GO:1904680">
    <property type="term" value="F:peptide transmembrane transporter activity"/>
    <property type="evidence" value="ECO:0007669"/>
    <property type="project" value="TreeGrafter"/>
</dbReference>
<dbReference type="STRING" id="50340.PF66_03427"/>
<reference evidence="8 9" key="1">
    <citation type="journal article" date="2015" name="PLoS ONE">
        <title>Rice-Infecting Pseudomonas Genomes Are Highly Accessorized and Harbor Multiple Putative Virulence Mechanisms to Cause Sheath Brown Rot.</title>
        <authorList>
            <person name="Quibod I.L."/>
            <person name="Grande G."/>
            <person name="Oreiro E.G."/>
            <person name="Borja F.N."/>
            <person name="Dossa G.S."/>
            <person name="Mauleon R."/>
            <person name="Cruz C.V."/>
            <person name="Oliva R."/>
        </authorList>
    </citation>
    <scope>NUCLEOTIDE SEQUENCE [LARGE SCALE GENOMIC DNA]</scope>
    <source>
        <strain evidence="8 9">IRRI 6609</strain>
    </source>
</reference>
<dbReference type="Gene3D" id="3.40.190.10">
    <property type="entry name" value="Periplasmic binding protein-like II"/>
    <property type="match status" value="1"/>
</dbReference>
<dbReference type="AlphaFoldDB" id="A0A0M9GGA8"/>
<evidence type="ECO:0000256" key="6">
    <source>
        <dbReference type="SAM" id="SignalP"/>
    </source>
</evidence>
<dbReference type="Pfam" id="PF00496">
    <property type="entry name" value="SBP_bac_5"/>
    <property type="match status" value="1"/>
</dbReference>
<dbReference type="PIRSF" id="PIRSF002741">
    <property type="entry name" value="MppA"/>
    <property type="match status" value="1"/>
</dbReference>
<keyword evidence="9" id="KW-1185">Reference proteome</keyword>
<evidence type="ECO:0000313" key="8">
    <source>
        <dbReference type="EMBL" id="KPA90293.1"/>
    </source>
</evidence>
<gene>
    <name evidence="8" type="ORF">PF66_03427</name>
</gene>
<evidence type="ECO:0000256" key="1">
    <source>
        <dbReference type="ARBA" id="ARBA00005695"/>
    </source>
</evidence>
<feature type="signal peptide" evidence="6">
    <location>
        <begin position="1"/>
        <end position="22"/>
    </location>
</feature>
<dbReference type="OrthoDB" id="9801912at2"/>
<dbReference type="PANTHER" id="PTHR30290">
    <property type="entry name" value="PERIPLASMIC BINDING COMPONENT OF ABC TRANSPORTER"/>
    <property type="match status" value="1"/>
</dbReference>
<keyword evidence="2" id="KW-0813">Transport</keyword>
<evidence type="ECO:0000256" key="5">
    <source>
        <dbReference type="ARBA" id="ARBA00022927"/>
    </source>
</evidence>
<dbReference type="InterPro" id="IPR000914">
    <property type="entry name" value="SBP_5_dom"/>
</dbReference>
<dbReference type="PROSITE" id="PS01040">
    <property type="entry name" value="SBP_BACTERIAL_5"/>
    <property type="match status" value="1"/>
</dbReference>
<feature type="domain" description="Solute-binding protein family 5" evidence="7">
    <location>
        <begin position="67"/>
        <end position="435"/>
    </location>
</feature>
<keyword evidence="5" id="KW-0653">Protein transport</keyword>
<dbReference type="GO" id="GO:0015031">
    <property type="term" value="P:protein transport"/>
    <property type="evidence" value="ECO:0007669"/>
    <property type="project" value="UniProtKB-KW"/>
</dbReference>
<dbReference type="InterPro" id="IPR030678">
    <property type="entry name" value="Peptide/Ni-bd"/>
</dbReference>
<dbReference type="GO" id="GO:0043190">
    <property type="term" value="C:ATP-binding cassette (ABC) transporter complex"/>
    <property type="evidence" value="ECO:0007669"/>
    <property type="project" value="InterPro"/>
</dbReference>
<feature type="chain" id="PRO_5005836521" evidence="6">
    <location>
        <begin position="23"/>
        <end position="521"/>
    </location>
</feature>
<dbReference type="SUPFAM" id="SSF53850">
    <property type="entry name" value="Periplasmic binding protein-like II"/>
    <property type="match status" value="1"/>
</dbReference>
<evidence type="ECO:0000256" key="3">
    <source>
        <dbReference type="ARBA" id="ARBA00022729"/>
    </source>
</evidence>
<comment type="similarity">
    <text evidence="1">Belongs to the bacterial solute-binding protein 5 family.</text>
</comment>
<evidence type="ECO:0000259" key="7">
    <source>
        <dbReference type="Pfam" id="PF00496"/>
    </source>
</evidence>
<dbReference type="CDD" id="cd08498">
    <property type="entry name" value="PBP2_NikA_DppA_OppA_like_2"/>
    <property type="match status" value="1"/>
</dbReference>
<dbReference type="InterPro" id="IPR023765">
    <property type="entry name" value="SBP_5_CS"/>
</dbReference>
<dbReference type="Gene3D" id="3.10.105.10">
    <property type="entry name" value="Dipeptide-binding Protein, Domain 3"/>
    <property type="match status" value="1"/>
</dbReference>
<keyword evidence="4" id="KW-0571">Peptide transport</keyword>
<dbReference type="EMBL" id="JSYZ01000011">
    <property type="protein sequence ID" value="KPA90293.1"/>
    <property type="molecule type" value="Genomic_DNA"/>
</dbReference>
<organism evidence="8 9">
    <name type="scientific">Pseudomonas asplenii</name>
    <dbReference type="NCBI Taxonomy" id="53407"/>
    <lineage>
        <taxon>Bacteria</taxon>
        <taxon>Pseudomonadati</taxon>
        <taxon>Pseudomonadota</taxon>
        <taxon>Gammaproteobacteria</taxon>
        <taxon>Pseudomonadales</taxon>
        <taxon>Pseudomonadaceae</taxon>
        <taxon>Pseudomonas</taxon>
    </lineage>
</organism>
<keyword evidence="3 6" id="KW-0732">Signal</keyword>
<dbReference type="PATRIC" id="fig|50340.43.peg.724"/>
<dbReference type="Proteomes" id="UP000037931">
    <property type="component" value="Unassembled WGS sequence"/>
</dbReference>
<name>A0A0M9GGA8_9PSED</name>
<dbReference type="PANTHER" id="PTHR30290:SF9">
    <property type="entry name" value="OLIGOPEPTIDE-BINDING PROTEIN APPA"/>
    <property type="match status" value="1"/>
</dbReference>
<dbReference type="RefSeq" id="WP_054059184.1">
    <property type="nucleotide sequence ID" value="NZ_JSYZ01000011.1"/>
</dbReference>
<dbReference type="GO" id="GO:0015833">
    <property type="term" value="P:peptide transport"/>
    <property type="evidence" value="ECO:0007669"/>
    <property type="project" value="UniProtKB-KW"/>
</dbReference>
<proteinExistence type="inferred from homology"/>
<protein>
    <submittedName>
        <fullName evidence="8">ABC-type dipeptide transport system, periplasmic component</fullName>
    </submittedName>
</protein>
<sequence length="521" mass="57212" precursor="true">MQPRVRSLIASALLLAAGGVSAQDLRIGYADPVSSLDPQLNNYAGDRSVALHAFESLVNRHDDKTLPGLARSWKVLDPTTWQFELRDDVKWQDGTPLTADDFVFSFERARNVPGSVASYAGATRTVESVQAKDAHTLLIKTRTPNANLLPDVDSIYIVSRHAGATASSADYNSGKALIGTGPYRFVSYVPGDRTIFARNDSYWGPRPTWDKVDFRFIANAANRTAALLAGDVDVIDKVSPTDVERLRKTPGINVFAYQGLRALIIQPSFREGPNEFVRDNSGKPLAQNPLRDVRVRKALSLAINRQAIDQRIMQGTVTEANQWMPANTFGYNPQVKNIPYDPKQAKALLAEAGFPDGFQLTVHVPGDRYPQAPETLQAVAQFWTRIGLKVQLEVLPWAVYAGKANKNELAVSVIAWGNGTGEAAYALTNILTTVDSSKGQGASNWGRYSNPLVDKALIDSTAEFDEARRRKILQDAVKVVSDDVGIIPLFHYQNIWAARKGLKVEPLVSDRTAALMVTEQP</sequence>
<dbReference type="GO" id="GO:0030288">
    <property type="term" value="C:outer membrane-bounded periplasmic space"/>
    <property type="evidence" value="ECO:0007669"/>
    <property type="project" value="UniProtKB-ARBA"/>
</dbReference>
<evidence type="ECO:0000313" key="9">
    <source>
        <dbReference type="Proteomes" id="UP000037931"/>
    </source>
</evidence>